<keyword evidence="3 5" id="KW-1133">Transmembrane helix</keyword>
<keyword evidence="4 5" id="KW-0472">Membrane</keyword>
<dbReference type="GO" id="GO:0016020">
    <property type="term" value="C:membrane"/>
    <property type="evidence" value="ECO:0007669"/>
    <property type="project" value="InterPro"/>
</dbReference>
<dbReference type="PANTHER" id="PTHR10989:SF16">
    <property type="entry name" value="AT02829P-RELATED"/>
    <property type="match status" value="1"/>
</dbReference>
<feature type="transmembrane region" description="Helical" evidence="5">
    <location>
        <begin position="21"/>
        <end position="41"/>
    </location>
</feature>
<dbReference type="GO" id="GO:0012505">
    <property type="term" value="C:endomembrane system"/>
    <property type="evidence" value="ECO:0007669"/>
    <property type="project" value="UniProtKB-SubCell"/>
</dbReference>
<dbReference type="GeneID" id="19166665"/>
<keyword evidence="2 5" id="KW-0812">Transmembrane</keyword>
<feature type="transmembrane region" description="Helical" evidence="5">
    <location>
        <begin position="53"/>
        <end position="77"/>
    </location>
</feature>
<dbReference type="EMBL" id="AMGY01000002">
    <property type="protein sequence ID" value="EXJ89468.1"/>
    <property type="molecule type" value="Genomic_DNA"/>
</dbReference>
<evidence type="ECO:0000256" key="1">
    <source>
        <dbReference type="ARBA" id="ARBA00004127"/>
    </source>
</evidence>
<keyword evidence="7" id="KW-1185">Reference proteome</keyword>
<dbReference type="PANTHER" id="PTHR10989">
    <property type="entry name" value="ANDROGEN-INDUCED PROTEIN 1-RELATED"/>
    <property type="match status" value="1"/>
</dbReference>
<dbReference type="Proteomes" id="UP000019478">
    <property type="component" value="Unassembled WGS sequence"/>
</dbReference>
<comment type="subcellular location">
    <subcellularLocation>
        <location evidence="1">Endomembrane system</location>
        <topology evidence="1">Multi-pass membrane protein</topology>
    </subcellularLocation>
</comment>
<evidence type="ECO:0000313" key="6">
    <source>
        <dbReference type="EMBL" id="EXJ89468.1"/>
    </source>
</evidence>
<dbReference type="HOGENOM" id="CLU_081915_0_0_1"/>
<evidence type="ECO:0000256" key="4">
    <source>
        <dbReference type="ARBA" id="ARBA00023136"/>
    </source>
</evidence>
<organism evidence="6 7">
    <name type="scientific">Capronia epimyces CBS 606.96</name>
    <dbReference type="NCBI Taxonomy" id="1182542"/>
    <lineage>
        <taxon>Eukaryota</taxon>
        <taxon>Fungi</taxon>
        <taxon>Dikarya</taxon>
        <taxon>Ascomycota</taxon>
        <taxon>Pezizomycotina</taxon>
        <taxon>Eurotiomycetes</taxon>
        <taxon>Chaetothyriomycetidae</taxon>
        <taxon>Chaetothyriales</taxon>
        <taxon>Herpotrichiellaceae</taxon>
        <taxon>Capronia</taxon>
    </lineage>
</organism>
<sequence length="236" mass="26121">MAMTTTPALQRLTSSPRSVSATIHATGLLCFAASFVWLPNITNPLHRGFGGSYQFLTIIALTLSTMTFATGFVADLSQNTRLAALKSRLSVCATPLELLVTISYWGLRCIDKTLVVPPGHEVPFIPDFGFHAMPGIMIILDLMLLSPPWSIKADGALALNSFMALSYLAWLEYCFSQNRWYPYPLLARLSMRQKLCLVPVSAVLMTGSTMALKRVYRRVNKVQRFGRDAIIAVKTD</sequence>
<gene>
    <name evidence="6" type="ORF">A1O3_02535</name>
</gene>
<reference evidence="6 7" key="1">
    <citation type="submission" date="2013-03" db="EMBL/GenBank/DDBJ databases">
        <title>The Genome Sequence of Capronia epimyces CBS 606.96.</title>
        <authorList>
            <consortium name="The Broad Institute Genomics Platform"/>
            <person name="Cuomo C."/>
            <person name="de Hoog S."/>
            <person name="Gorbushina A."/>
            <person name="Walker B."/>
            <person name="Young S.K."/>
            <person name="Zeng Q."/>
            <person name="Gargeya S."/>
            <person name="Fitzgerald M."/>
            <person name="Haas B."/>
            <person name="Abouelleil A."/>
            <person name="Allen A.W."/>
            <person name="Alvarado L."/>
            <person name="Arachchi H.M."/>
            <person name="Berlin A.M."/>
            <person name="Chapman S.B."/>
            <person name="Gainer-Dewar J."/>
            <person name="Goldberg J."/>
            <person name="Griggs A."/>
            <person name="Gujja S."/>
            <person name="Hansen M."/>
            <person name="Howarth C."/>
            <person name="Imamovic A."/>
            <person name="Ireland A."/>
            <person name="Larimer J."/>
            <person name="McCowan C."/>
            <person name="Murphy C."/>
            <person name="Pearson M."/>
            <person name="Poon T.W."/>
            <person name="Priest M."/>
            <person name="Roberts A."/>
            <person name="Saif S."/>
            <person name="Shea T."/>
            <person name="Sisk P."/>
            <person name="Sykes S."/>
            <person name="Wortman J."/>
            <person name="Nusbaum C."/>
            <person name="Birren B."/>
        </authorList>
    </citation>
    <scope>NUCLEOTIDE SEQUENCE [LARGE SCALE GENOMIC DNA]</scope>
    <source>
        <strain evidence="6 7">CBS 606.96</strain>
    </source>
</reference>
<name>W9YAD9_9EURO</name>
<evidence type="ECO:0000313" key="7">
    <source>
        <dbReference type="Proteomes" id="UP000019478"/>
    </source>
</evidence>
<dbReference type="OrthoDB" id="1898221at2759"/>
<proteinExistence type="predicted"/>
<dbReference type="Pfam" id="PF04750">
    <property type="entry name" value="Far-17a_AIG1"/>
    <property type="match status" value="1"/>
</dbReference>
<dbReference type="RefSeq" id="XP_007730865.1">
    <property type="nucleotide sequence ID" value="XM_007732675.1"/>
</dbReference>
<dbReference type="AlphaFoldDB" id="W9YAD9"/>
<evidence type="ECO:0000256" key="5">
    <source>
        <dbReference type="SAM" id="Phobius"/>
    </source>
</evidence>
<dbReference type="InterPro" id="IPR006838">
    <property type="entry name" value="ADTRP_AIG1"/>
</dbReference>
<comment type="caution">
    <text evidence="6">The sequence shown here is derived from an EMBL/GenBank/DDBJ whole genome shotgun (WGS) entry which is preliminary data.</text>
</comment>
<evidence type="ECO:0000256" key="3">
    <source>
        <dbReference type="ARBA" id="ARBA00022989"/>
    </source>
</evidence>
<protein>
    <submittedName>
        <fullName evidence="6">Uncharacterized protein</fullName>
    </submittedName>
</protein>
<accession>W9YAD9</accession>
<dbReference type="eggNOG" id="KOG3989">
    <property type="taxonomic scope" value="Eukaryota"/>
</dbReference>
<evidence type="ECO:0000256" key="2">
    <source>
        <dbReference type="ARBA" id="ARBA00022692"/>
    </source>
</evidence>